<dbReference type="NCBIfam" id="TIGR02532">
    <property type="entry name" value="IV_pilin_GFxxxE"/>
    <property type="match status" value="1"/>
</dbReference>
<reference evidence="13 14" key="1">
    <citation type="submission" date="2020-07" db="EMBL/GenBank/DDBJ databases">
        <title>isolation of Luteimonas sp. SJ-16.</title>
        <authorList>
            <person name="Huang X.-X."/>
            <person name="Xu L."/>
            <person name="Sun J.-Q."/>
        </authorList>
    </citation>
    <scope>NUCLEOTIDE SEQUENCE [LARGE SCALE GENOMIC DNA]</scope>
    <source>
        <strain evidence="13 14">SJ-16</strain>
    </source>
</reference>
<dbReference type="SUPFAM" id="SSF54523">
    <property type="entry name" value="Pili subunits"/>
    <property type="match status" value="1"/>
</dbReference>
<dbReference type="Proteomes" id="UP000589896">
    <property type="component" value="Unassembled WGS sequence"/>
</dbReference>
<dbReference type="GO" id="GO:0005886">
    <property type="term" value="C:plasma membrane"/>
    <property type="evidence" value="ECO:0007669"/>
    <property type="project" value="UniProtKB-SubCell"/>
</dbReference>
<evidence type="ECO:0000256" key="11">
    <source>
        <dbReference type="SAM" id="Phobius"/>
    </source>
</evidence>
<evidence type="ECO:0000256" key="9">
    <source>
        <dbReference type="ARBA" id="ARBA00025772"/>
    </source>
</evidence>
<proteinExistence type="inferred from homology"/>
<keyword evidence="4" id="KW-0488">Methylation</keyword>
<keyword evidence="6 11" id="KW-0812">Transmembrane</keyword>
<protein>
    <recommendedName>
        <fullName evidence="2">Type II secretion system protein H</fullName>
    </recommendedName>
    <alternativeName>
        <fullName evidence="10">General secretion pathway protein H</fullName>
    </alternativeName>
</protein>
<dbReference type="GO" id="GO:0015628">
    <property type="term" value="P:protein secretion by the type II secretion system"/>
    <property type="evidence" value="ECO:0007669"/>
    <property type="project" value="InterPro"/>
</dbReference>
<evidence type="ECO:0000256" key="8">
    <source>
        <dbReference type="ARBA" id="ARBA00023136"/>
    </source>
</evidence>
<evidence type="ECO:0000256" key="3">
    <source>
        <dbReference type="ARBA" id="ARBA00022475"/>
    </source>
</evidence>
<sequence>MCRAALARLRGGERRIRRRRGHIMRVRGFTLVELMVTVAIVAILAAIAFPSFEATMRSNRVATTTNELLASFSLARSEALRSPGGARVCTSNNGTSCTGTAWEQGWIVWIATNANDVLEPAQGERVVRYSQAKPGVVITAEAGGANLNIRFDQRGYLVGGERTLGLASGTCPTSAPLVRTFTVRPTGGTSVARGECP</sequence>
<dbReference type="GO" id="GO:0015627">
    <property type="term" value="C:type II protein secretion system complex"/>
    <property type="evidence" value="ECO:0007669"/>
    <property type="project" value="InterPro"/>
</dbReference>
<dbReference type="Gene3D" id="3.55.40.10">
    <property type="entry name" value="minor pseudopilin epsh domain"/>
    <property type="match status" value="1"/>
</dbReference>
<accession>A0A7Z0QRP3</accession>
<dbReference type="Pfam" id="PF07963">
    <property type="entry name" value="N_methyl"/>
    <property type="match status" value="1"/>
</dbReference>
<feature type="domain" description="General secretion pathway GspH" evidence="12">
    <location>
        <begin position="65"/>
        <end position="186"/>
    </location>
</feature>
<evidence type="ECO:0000256" key="4">
    <source>
        <dbReference type="ARBA" id="ARBA00022481"/>
    </source>
</evidence>
<gene>
    <name evidence="13" type="ORF">H0E82_08135</name>
</gene>
<dbReference type="Pfam" id="PF12019">
    <property type="entry name" value="GspH"/>
    <property type="match status" value="1"/>
</dbReference>
<dbReference type="AlphaFoldDB" id="A0A7Z0QRP3"/>
<dbReference type="PROSITE" id="PS00409">
    <property type="entry name" value="PROKAR_NTER_METHYL"/>
    <property type="match status" value="1"/>
</dbReference>
<comment type="similarity">
    <text evidence="9">Belongs to the GSP H family.</text>
</comment>
<keyword evidence="8 11" id="KW-0472">Membrane</keyword>
<dbReference type="EMBL" id="JACCJZ010000015">
    <property type="protein sequence ID" value="NYZ62731.1"/>
    <property type="molecule type" value="Genomic_DNA"/>
</dbReference>
<name>A0A7Z0QRP3_9GAMM</name>
<evidence type="ECO:0000256" key="6">
    <source>
        <dbReference type="ARBA" id="ARBA00022692"/>
    </source>
</evidence>
<keyword evidence="5" id="KW-0997">Cell inner membrane</keyword>
<comment type="subcellular location">
    <subcellularLocation>
        <location evidence="1">Cell inner membrane</location>
        <topology evidence="1">Single-pass membrane protein</topology>
    </subcellularLocation>
</comment>
<dbReference type="InterPro" id="IPR012902">
    <property type="entry name" value="N_methyl_site"/>
</dbReference>
<keyword evidence="7 11" id="KW-1133">Transmembrane helix</keyword>
<dbReference type="InterPro" id="IPR045584">
    <property type="entry name" value="Pilin-like"/>
</dbReference>
<evidence type="ECO:0000256" key="10">
    <source>
        <dbReference type="ARBA" id="ARBA00030775"/>
    </source>
</evidence>
<keyword evidence="3" id="KW-1003">Cell membrane</keyword>
<dbReference type="InterPro" id="IPR022346">
    <property type="entry name" value="T2SS_GspH"/>
</dbReference>
<evidence type="ECO:0000256" key="5">
    <source>
        <dbReference type="ARBA" id="ARBA00022519"/>
    </source>
</evidence>
<feature type="transmembrane region" description="Helical" evidence="11">
    <location>
        <begin position="26"/>
        <end position="49"/>
    </location>
</feature>
<evidence type="ECO:0000313" key="14">
    <source>
        <dbReference type="Proteomes" id="UP000589896"/>
    </source>
</evidence>
<comment type="caution">
    <text evidence="13">The sequence shown here is derived from an EMBL/GenBank/DDBJ whole genome shotgun (WGS) entry which is preliminary data.</text>
</comment>
<evidence type="ECO:0000313" key="13">
    <source>
        <dbReference type="EMBL" id="NYZ62731.1"/>
    </source>
</evidence>
<evidence type="ECO:0000256" key="7">
    <source>
        <dbReference type="ARBA" id="ARBA00022989"/>
    </source>
</evidence>
<keyword evidence="14" id="KW-1185">Reference proteome</keyword>
<evidence type="ECO:0000256" key="2">
    <source>
        <dbReference type="ARBA" id="ARBA00021549"/>
    </source>
</evidence>
<evidence type="ECO:0000256" key="1">
    <source>
        <dbReference type="ARBA" id="ARBA00004377"/>
    </source>
</evidence>
<organism evidence="13 14">
    <name type="scientific">Luteimonas deserti</name>
    <dbReference type="NCBI Taxonomy" id="2752306"/>
    <lineage>
        <taxon>Bacteria</taxon>
        <taxon>Pseudomonadati</taxon>
        <taxon>Pseudomonadota</taxon>
        <taxon>Gammaproteobacteria</taxon>
        <taxon>Lysobacterales</taxon>
        <taxon>Lysobacteraceae</taxon>
        <taxon>Luteimonas</taxon>
    </lineage>
</organism>
<evidence type="ECO:0000259" key="12">
    <source>
        <dbReference type="Pfam" id="PF12019"/>
    </source>
</evidence>